<accession>A0A0D2WQU1</accession>
<proteinExistence type="predicted"/>
<dbReference type="AlphaFoldDB" id="A0A0D2WQU1"/>
<organism evidence="1 2">
    <name type="scientific">Capsaspora owczarzaki (strain ATCC 30864)</name>
    <dbReference type="NCBI Taxonomy" id="595528"/>
    <lineage>
        <taxon>Eukaryota</taxon>
        <taxon>Filasterea</taxon>
        <taxon>Capsaspora</taxon>
    </lineage>
</organism>
<gene>
    <name evidence="1" type="ORF">CAOG_009795</name>
</gene>
<dbReference type="InParanoid" id="A0A0D2WQU1"/>
<dbReference type="Proteomes" id="UP000008743">
    <property type="component" value="Unassembled WGS sequence"/>
</dbReference>
<protein>
    <submittedName>
        <fullName evidence="1">Uncharacterized protein</fullName>
    </submittedName>
</protein>
<keyword evidence="2" id="KW-1185">Reference proteome</keyword>
<evidence type="ECO:0000313" key="2">
    <source>
        <dbReference type="Proteomes" id="UP000008743"/>
    </source>
</evidence>
<evidence type="ECO:0000313" key="1">
    <source>
        <dbReference type="EMBL" id="KJE94095.1"/>
    </source>
</evidence>
<name>A0A0D2WQU1_CAPO3</name>
<dbReference type="EMBL" id="KE346366">
    <property type="protein sequence ID" value="KJE94095.1"/>
    <property type="molecule type" value="Genomic_DNA"/>
</dbReference>
<reference evidence="2" key="1">
    <citation type="submission" date="2011-02" db="EMBL/GenBank/DDBJ databases">
        <title>The Genome Sequence of Capsaspora owczarzaki ATCC 30864.</title>
        <authorList>
            <person name="Russ C."/>
            <person name="Cuomo C."/>
            <person name="Burger G."/>
            <person name="Gray M.W."/>
            <person name="Holland P.W.H."/>
            <person name="King N."/>
            <person name="Lang F.B.F."/>
            <person name="Roger A.J."/>
            <person name="Ruiz-Trillo I."/>
            <person name="Young S.K."/>
            <person name="Zeng Q."/>
            <person name="Gargeya S."/>
            <person name="Alvarado L."/>
            <person name="Berlin A."/>
            <person name="Chapman S.B."/>
            <person name="Chen Z."/>
            <person name="Freedman E."/>
            <person name="Gellesch M."/>
            <person name="Goldberg J."/>
            <person name="Griggs A."/>
            <person name="Gujja S."/>
            <person name="Heilman E."/>
            <person name="Heiman D."/>
            <person name="Howarth C."/>
            <person name="Mehta T."/>
            <person name="Neiman D."/>
            <person name="Pearson M."/>
            <person name="Roberts A."/>
            <person name="Saif S."/>
            <person name="Shea T."/>
            <person name="Shenoy N."/>
            <person name="Sisk P."/>
            <person name="Stolte C."/>
            <person name="Sykes S."/>
            <person name="White J."/>
            <person name="Yandava C."/>
            <person name="Haas B."/>
            <person name="Nusbaum C."/>
            <person name="Birren B."/>
        </authorList>
    </citation>
    <scope>NUCLEOTIDE SEQUENCE</scope>
    <source>
        <strain evidence="2">ATCC 30864</strain>
    </source>
</reference>
<sequence length="55" mass="6551">MVAKFQPSCIRQLVMPVHANDDQEIAQATPRKRRRMSLDLRRQIVALRDKDLRDY</sequence>